<name>A0ABQ7SED3_PHRPL</name>
<feature type="domain" description="Coiled-coil protein 142 C-terminal" evidence="1">
    <location>
        <begin position="32"/>
        <end position="72"/>
    </location>
</feature>
<comment type="caution">
    <text evidence="2">The sequence shown here is derived from an EMBL/GenBank/DDBJ whole genome shotgun (WGS) entry which is preliminary data.</text>
</comment>
<dbReference type="PANTHER" id="PTHR21436:SF2">
    <property type="entry name" value="COILED-COIL DOMAIN-CONTAINING PROTEIN 142"/>
    <property type="match status" value="1"/>
</dbReference>
<dbReference type="PANTHER" id="PTHR21436">
    <property type="entry name" value="COILED-COIL DOMAIN-CONTAINING PROTEIN 142"/>
    <property type="match status" value="1"/>
</dbReference>
<gene>
    <name evidence="2" type="ORF">JD844_025977</name>
</gene>
<dbReference type="InterPro" id="IPR055350">
    <property type="entry name" value="CCDC142_C"/>
</dbReference>
<sequence length="74" mass="8460">MLRPPPLNSCLPHWGRDPSLCPRYTHPSPSPQHFTHDVLKLFSLDCKRMSAEIFGQTMPLGKHWRLALRTGISP</sequence>
<evidence type="ECO:0000259" key="1">
    <source>
        <dbReference type="Pfam" id="PF14923"/>
    </source>
</evidence>
<dbReference type="Proteomes" id="UP000826234">
    <property type="component" value="Unassembled WGS sequence"/>
</dbReference>
<dbReference type="InterPro" id="IPR026700">
    <property type="entry name" value="CCDC142"/>
</dbReference>
<organism evidence="2 3">
    <name type="scientific">Phrynosoma platyrhinos</name>
    <name type="common">Desert horned lizard</name>
    <dbReference type="NCBI Taxonomy" id="52577"/>
    <lineage>
        <taxon>Eukaryota</taxon>
        <taxon>Metazoa</taxon>
        <taxon>Chordata</taxon>
        <taxon>Craniata</taxon>
        <taxon>Vertebrata</taxon>
        <taxon>Euteleostomi</taxon>
        <taxon>Lepidosauria</taxon>
        <taxon>Squamata</taxon>
        <taxon>Bifurcata</taxon>
        <taxon>Unidentata</taxon>
        <taxon>Episquamata</taxon>
        <taxon>Toxicofera</taxon>
        <taxon>Iguania</taxon>
        <taxon>Phrynosomatidae</taxon>
        <taxon>Phrynosomatinae</taxon>
        <taxon>Phrynosoma</taxon>
    </lineage>
</organism>
<proteinExistence type="predicted"/>
<evidence type="ECO:0000313" key="3">
    <source>
        <dbReference type="Proteomes" id="UP000826234"/>
    </source>
</evidence>
<accession>A0ABQ7SED3</accession>
<dbReference type="Pfam" id="PF14923">
    <property type="entry name" value="CCDC142"/>
    <property type="match status" value="1"/>
</dbReference>
<dbReference type="EMBL" id="JAIPUX010005290">
    <property type="protein sequence ID" value="KAH0615678.1"/>
    <property type="molecule type" value="Genomic_DNA"/>
</dbReference>
<protein>
    <recommendedName>
        <fullName evidence="1">Coiled-coil protein 142 C-terminal domain-containing protein</fullName>
    </recommendedName>
</protein>
<evidence type="ECO:0000313" key="2">
    <source>
        <dbReference type="EMBL" id="KAH0615678.1"/>
    </source>
</evidence>
<keyword evidence="3" id="KW-1185">Reference proteome</keyword>
<reference evidence="2 3" key="1">
    <citation type="journal article" date="2022" name="Gigascience">
        <title>A chromosome-level genome assembly and annotation of the desert horned lizard, Phrynosoma platyrhinos, provides insight into chromosomal rearrangements among reptiles.</title>
        <authorList>
            <person name="Koochekian N."/>
            <person name="Ascanio A."/>
            <person name="Farleigh K."/>
            <person name="Card D.C."/>
            <person name="Schield D.R."/>
            <person name="Castoe T.A."/>
            <person name="Jezkova T."/>
        </authorList>
    </citation>
    <scope>NUCLEOTIDE SEQUENCE [LARGE SCALE GENOMIC DNA]</scope>
    <source>
        <strain evidence="2">NK-2021</strain>
    </source>
</reference>